<protein>
    <submittedName>
        <fullName evidence="5">T9SS type A sorting domain-containing protein</fullName>
    </submittedName>
</protein>
<feature type="transmembrane region" description="Helical" evidence="3">
    <location>
        <begin position="21"/>
        <end position="45"/>
    </location>
</feature>
<dbReference type="SUPFAM" id="SSF117281">
    <property type="entry name" value="Kelch motif"/>
    <property type="match status" value="1"/>
</dbReference>
<dbReference type="PANTHER" id="PTHR24412:SF489">
    <property type="entry name" value="RING FINGER DOMAIN AND KELCH REPEAT-CONTAINING PROTEIN DDB_G0271372"/>
    <property type="match status" value="1"/>
</dbReference>
<keyword evidence="3" id="KW-0812">Transmembrane</keyword>
<name>A0A7C6A9Y8_UNCW3</name>
<dbReference type="InterPro" id="IPR015915">
    <property type="entry name" value="Kelch-typ_b-propeller"/>
</dbReference>
<proteinExistence type="predicted"/>
<comment type="caution">
    <text evidence="5">The sequence shown here is derived from an EMBL/GenBank/DDBJ whole genome shotgun (WGS) entry which is preliminary data.</text>
</comment>
<evidence type="ECO:0000256" key="2">
    <source>
        <dbReference type="ARBA" id="ARBA00022737"/>
    </source>
</evidence>
<reference evidence="5" key="1">
    <citation type="journal article" date="2020" name="mSystems">
        <title>Genome- and Community-Level Interaction Insights into Carbon Utilization and Element Cycling Functions of Hydrothermarchaeota in Hydrothermal Sediment.</title>
        <authorList>
            <person name="Zhou Z."/>
            <person name="Liu Y."/>
            <person name="Xu W."/>
            <person name="Pan J."/>
            <person name="Luo Z.H."/>
            <person name="Li M."/>
        </authorList>
    </citation>
    <scope>NUCLEOTIDE SEQUENCE [LARGE SCALE GENOMIC DNA]</scope>
    <source>
        <strain evidence="5">SpSt-876</strain>
    </source>
</reference>
<dbReference type="InterPro" id="IPR026444">
    <property type="entry name" value="Secre_tail"/>
</dbReference>
<dbReference type="Gene3D" id="2.120.10.80">
    <property type="entry name" value="Kelch-type beta propeller"/>
    <property type="match status" value="1"/>
</dbReference>
<dbReference type="PANTHER" id="PTHR24412">
    <property type="entry name" value="KELCH PROTEIN"/>
    <property type="match status" value="1"/>
</dbReference>
<gene>
    <name evidence="5" type="ORF">ENW73_08670</name>
</gene>
<keyword evidence="1" id="KW-0880">Kelch repeat</keyword>
<evidence type="ECO:0000313" key="5">
    <source>
        <dbReference type="EMBL" id="HHS52910.1"/>
    </source>
</evidence>
<organism evidence="5">
    <name type="scientific">candidate division WOR-3 bacterium</name>
    <dbReference type="NCBI Taxonomy" id="2052148"/>
    <lineage>
        <taxon>Bacteria</taxon>
        <taxon>Bacteria division WOR-3</taxon>
    </lineage>
</organism>
<dbReference type="EMBL" id="DTLI01000206">
    <property type="protein sequence ID" value="HHS52910.1"/>
    <property type="molecule type" value="Genomic_DNA"/>
</dbReference>
<evidence type="ECO:0000256" key="1">
    <source>
        <dbReference type="ARBA" id="ARBA00022441"/>
    </source>
</evidence>
<feature type="domain" description="Secretion system C-terminal sorting" evidence="4">
    <location>
        <begin position="1281"/>
        <end position="1362"/>
    </location>
</feature>
<dbReference type="NCBIfam" id="TIGR04183">
    <property type="entry name" value="Por_Secre_tail"/>
    <property type="match status" value="1"/>
</dbReference>
<sequence>MYLSNIIQTRHHAINRSTTRAIWPLMLSIAFSSIITASVFAVTIFSENFNSNWSTTNPPPGWTITFTGDTSSNDWHRRDLFEQPWSANPTPYACIFGSQITGDSPDSLISDVIDCTNYYDIVLRCSTYFQPLIGPYRAVLLGSTDGGLTWPYIIRDYTNQIVPAQLELFNLPWAWNQPLVRFCWVGEGDQAGLGFWCIDNITLTGLAVNDTDIATIRIRRPKRFEIPGTVTPIVKFMNVGRDTQYNVAVTCSIIHLPDSVVVHSVTDTIDTFPANDSIVHYFSFAWTADTGRYKVFAFCDAVGEQERSNDTLDRRVKVGWHEEQEYDDSTMVGDSSFVFERYGFGLKFEPSFYPALVESVKFYFTVSDTLSNRFRVRICDDDGPLGSPGTPLFESRILTAVTGWNSYDLLPDSIVVWDSTFYLFFIQVEGSPLSPKLGYDRQRDTSASYWVCYDTSYVQDFTPGDWMIRCVLNYQFTMPRPNPDDFRTVFISNPEENVVVRPPNLTFIPKARVENWGDLPQAGVSVVCSIISITNPAITPYVSTRIVDLNPGADTFLSFDPWRPAFRGLGRVLVRTLLPTDMDTTNDAKEETTFVHRSYFTGLDFSTYDYRWIDSDTTGGPVYSWIDTSGHLPDPWTIHQGDDATWFIPLTDTSIGFPLKFYDRTDSNLWVSTNGWIQIGPWTGSFPGYPVNTPLPDTLPPSNAIYAFWDDLVCGPLDGGGGIYFKKVGTAPNRKFVVIYQDVRRKYAPVSDLLTFEVIFAENGVITVQYKDVFCSDARYNYGASATVGIENANDSLGLMYLYGEGEGAGLYPGNKLKPGLAIQFYPYKKDIALFRKVAPPRYTLPGIVTPQFRLVNYGNIAITDPFWTKLRIRSLATIYDDSVETNVTLQPGDSITLNFTPINLDLGKYSLACSVAFLIGEKETLNNILTDSIFVQAWAQKPDIPLGHNRKKVKDGALAYYPAQKKVFALKGGNDVEFFQYDIMTEKWDTLASLPDSNVQTGRRRKAKAGTALCYGNNYLFAIKGGKTQDFYSYDIINNTWTERCTIPQVILGPSGPCVLSKPNYGAALVYADINNQVYLLSGNKTRQFLAYNPQTNTWRLAKSIPPYYTRIPGSDLRERKVKAGGALTIGGDTIYALKGGRSNEFYGYIVSGDTWVDLRPVPLGTGNRKVKSGASLAYHRGRVYCFKGGNTQEFWVYQPMGDTFGWIQASPIPLSPRNKKVKRGGALIATDSLLFAFKGGSTQEFWAYGPGAETLVVSPSAGGTMAEASQKKITFGVWLFPNPGAGHLQIRYGVTRETKIRLEIYNILGERKRRLVDEVKPIGEYIVNWDGKADDGKELSAGVYIVRVKQDKETKTTKMILAK</sequence>
<keyword evidence="3" id="KW-1133">Transmembrane helix</keyword>
<evidence type="ECO:0000259" key="4">
    <source>
        <dbReference type="Pfam" id="PF18962"/>
    </source>
</evidence>
<dbReference type="Gene3D" id="2.60.40.4070">
    <property type="match status" value="1"/>
</dbReference>
<dbReference type="Pfam" id="PF18962">
    <property type="entry name" value="Por_Secre_tail"/>
    <property type="match status" value="1"/>
</dbReference>
<accession>A0A7C6A9Y8</accession>
<keyword evidence="3" id="KW-0472">Membrane</keyword>
<evidence type="ECO:0000256" key="3">
    <source>
        <dbReference type="SAM" id="Phobius"/>
    </source>
</evidence>
<keyword evidence="2" id="KW-0677">Repeat</keyword>